<dbReference type="PANTHER" id="PTHR16201:SF34">
    <property type="entry name" value="LYSOSOMAL AMINO ACID TRANSPORTER 1"/>
    <property type="match status" value="1"/>
</dbReference>
<reference evidence="10" key="1">
    <citation type="journal article" date="2018" name="Nat. Microbiol.">
        <title>Leveraging single-cell genomics to expand the fungal tree of life.</title>
        <authorList>
            <person name="Ahrendt S.R."/>
            <person name="Quandt C.A."/>
            <person name="Ciobanu D."/>
            <person name="Clum A."/>
            <person name="Salamov A."/>
            <person name="Andreopoulos B."/>
            <person name="Cheng J.F."/>
            <person name="Woyke T."/>
            <person name="Pelin A."/>
            <person name="Henrissat B."/>
            <person name="Reynolds N.K."/>
            <person name="Benny G.L."/>
            <person name="Smith M.E."/>
            <person name="James T.Y."/>
            <person name="Grigoriev I.V."/>
        </authorList>
    </citation>
    <scope>NUCLEOTIDE SEQUENCE [LARGE SCALE GENOMIC DNA]</scope>
</reference>
<evidence type="ECO:0000256" key="6">
    <source>
        <dbReference type="ARBA" id="ARBA00050768"/>
    </source>
</evidence>
<dbReference type="InterPro" id="IPR006603">
    <property type="entry name" value="PQ-loop_rpt"/>
</dbReference>
<dbReference type="Gene3D" id="1.20.1280.290">
    <property type="match status" value="2"/>
</dbReference>
<evidence type="ECO:0000256" key="7">
    <source>
        <dbReference type="SAM" id="MobiDB-lite"/>
    </source>
</evidence>
<feature type="transmembrane region" description="Helical" evidence="8">
    <location>
        <begin position="221"/>
        <end position="242"/>
    </location>
</feature>
<evidence type="ECO:0000256" key="4">
    <source>
        <dbReference type="ARBA" id="ARBA00023136"/>
    </source>
</evidence>
<feature type="transmembrane region" description="Helical" evidence="8">
    <location>
        <begin position="20"/>
        <end position="39"/>
    </location>
</feature>
<accession>A0A4P9Y6I6</accession>
<keyword evidence="3 8" id="KW-1133">Transmembrane helix</keyword>
<comment type="subcellular location">
    <subcellularLocation>
        <location evidence="1">Membrane</location>
        <topology evidence="1">Multi-pass membrane protein</topology>
    </subcellularLocation>
</comment>
<feature type="transmembrane region" description="Helical" evidence="8">
    <location>
        <begin position="60"/>
        <end position="78"/>
    </location>
</feature>
<feature type="transmembrane region" description="Helical" evidence="8">
    <location>
        <begin position="188"/>
        <end position="209"/>
    </location>
</feature>
<dbReference type="EMBL" id="KZ987801">
    <property type="protein sequence ID" value="RKP14698.1"/>
    <property type="molecule type" value="Genomic_DNA"/>
</dbReference>
<evidence type="ECO:0000256" key="1">
    <source>
        <dbReference type="ARBA" id="ARBA00004141"/>
    </source>
</evidence>
<evidence type="ECO:0000313" key="9">
    <source>
        <dbReference type="EMBL" id="RKP14698.1"/>
    </source>
</evidence>
<feature type="non-terminal residue" evidence="9">
    <location>
        <position position="1"/>
    </location>
</feature>
<dbReference type="AlphaFoldDB" id="A0A4P9Y6I6"/>
<dbReference type="InterPro" id="IPR051415">
    <property type="entry name" value="LAAT-1"/>
</dbReference>
<sequence>LGYMSIFFWLNAQVPQLYTNYLLGSAASLSLPFLLIWLLGDITNFLGCILTNQLPFQRYLALYFCLIDLSLLIQFFYYEHGWSTPISSSPISSNYVEASPSSQRESVHFDLHEEDEEDEDDEEGEEGVLDKRWIASPSTMAVEEPIEDGMMLNIGVVMAWTCTCLYLASRIPQIVLNYTRGTAEGLSIWMFAFAALGNLTYVLSIALHIEGSEEWLNALPYIIGSAGTLSFDATIFAQFWYYRKLYASYS</sequence>
<organism evidence="9 10">
    <name type="scientific">Piptocephalis cylindrospora</name>
    <dbReference type="NCBI Taxonomy" id="1907219"/>
    <lineage>
        <taxon>Eukaryota</taxon>
        <taxon>Fungi</taxon>
        <taxon>Fungi incertae sedis</taxon>
        <taxon>Zoopagomycota</taxon>
        <taxon>Zoopagomycotina</taxon>
        <taxon>Zoopagomycetes</taxon>
        <taxon>Zoopagales</taxon>
        <taxon>Piptocephalidaceae</taxon>
        <taxon>Piptocephalis</taxon>
    </lineage>
</organism>
<feature type="compositionally biased region" description="Acidic residues" evidence="7">
    <location>
        <begin position="112"/>
        <end position="127"/>
    </location>
</feature>
<dbReference type="Proteomes" id="UP000267251">
    <property type="component" value="Unassembled WGS sequence"/>
</dbReference>
<feature type="transmembrane region" description="Helical" evidence="8">
    <location>
        <begin position="150"/>
        <end position="168"/>
    </location>
</feature>
<protein>
    <submittedName>
        <fullName evidence="9">PQ loop repeat-domain-containing protein</fullName>
    </submittedName>
</protein>
<dbReference type="GO" id="GO:0000329">
    <property type="term" value="C:fungal-type vacuole membrane"/>
    <property type="evidence" value="ECO:0007669"/>
    <property type="project" value="TreeGrafter"/>
</dbReference>
<dbReference type="PANTHER" id="PTHR16201">
    <property type="entry name" value="SEVEN TRANSMEMBRANE PROTEIN 1-RELATED"/>
    <property type="match status" value="1"/>
</dbReference>
<dbReference type="FunFam" id="1.20.1280.290:FF:000009">
    <property type="entry name" value="PQ loop repeat family protein"/>
    <property type="match status" value="1"/>
</dbReference>
<comment type="similarity">
    <text evidence="5">Belongs to the laat-1 family.</text>
</comment>
<dbReference type="Pfam" id="PF04193">
    <property type="entry name" value="PQ-loop"/>
    <property type="match status" value="2"/>
</dbReference>
<evidence type="ECO:0000256" key="3">
    <source>
        <dbReference type="ARBA" id="ARBA00022989"/>
    </source>
</evidence>
<dbReference type="SMART" id="SM00679">
    <property type="entry name" value="CTNS"/>
    <property type="match status" value="2"/>
</dbReference>
<proteinExistence type="inferred from homology"/>
<keyword evidence="10" id="KW-1185">Reference proteome</keyword>
<feature type="region of interest" description="Disordered" evidence="7">
    <location>
        <begin position="107"/>
        <end position="128"/>
    </location>
</feature>
<gene>
    <name evidence="9" type="ORF">BJ684DRAFT_8151</name>
</gene>
<evidence type="ECO:0000256" key="2">
    <source>
        <dbReference type="ARBA" id="ARBA00022692"/>
    </source>
</evidence>
<name>A0A4P9Y6I6_9FUNG</name>
<evidence type="ECO:0000313" key="10">
    <source>
        <dbReference type="Proteomes" id="UP000267251"/>
    </source>
</evidence>
<comment type="catalytic activity">
    <reaction evidence="6">
        <text>L-histidine(out) + L-arginine(in) = L-histidine(in) + L-arginine(out)</text>
        <dbReference type="Rhea" id="RHEA:71063"/>
        <dbReference type="ChEBI" id="CHEBI:32682"/>
        <dbReference type="ChEBI" id="CHEBI:57595"/>
    </reaction>
</comment>
<dbReference type="OrthoDB" id="8048523at2759"/>
<evidence type="ECO:0000256" key="5">
    <source>
        <dbReference type="ARBA" id="ARBA00038039"/>
    </source>
</evidence>
<dbReference type="GO" id="GO:0034488">
    <property type="term" value="P:basic amino acid transmembrane export from vacuole"/>
    <property type="evidence" value="ECO:0007669"/>
    <property type="project" value="TreeGrafter"/>
</dbReference>
<keyword evidence="4 8" id="KW-0472">Membrane</keyword>
<evidence type="ECO:0000256" key="8">
    <source>
        <dbReference type="SAM" id="Phobius"/>
    </source>
</evidence>
<dbReference type="GO" id="GO:0015174">
    <property type="term" value="F:basic amino acid transmembrane transporter activity"/>
    <property type="evidence" value="ECO:0007669"/>
    <property type="project" value="TreeGrafter"/>
</dbReference>
<keyword evidence="2 8" id="KW-0812">Transmembrane</keyword>